<organism evidence="1 2">
    <name type="scientific">Lachnoanaerobaculum saburreum DSM 3986</name>
    <dbReference type="NCBI Taxonomy" id="887325"/>
    <lineage>
        <taxon>Bacteria</taxon>
        <taxon>Bacillati</taxon>
        <taxon>Bacillota</taxon>
        <taxon>Clostridia</taxon>
        <taxon>Lachnospirales</taxon>
        <taxon>Lachnospiraceae</taxon>
        <taxon>Lachnoanaerobaculum</taxon>
    </lineage>
</organism>
<gene>
    <name evidence="1" type="primary">casB</name>
    <name evidence="1" type="ORF">HMPREF0381_0523</name>
</gene>
<dbReference type="InterPro" id="IPR013382">
    <property type="entry name" value="CRISPR-assoc_prot_Cse2"/>
</dbReference>
<dbReference type="RefSeq" id="WP_008750294.1">
    <property type="nucleotide sequence ID" value="NZ_GL622296.1"/>
</dbReference>
<dbReference type="eggNOG" id="ENOG5032UPV">
    <property type="taxonomic scope" value="Bacteria"/>
</dbReference>
<proteinExistence type="predicted"/>
<dbReference type="Proteomes" id="UP000003434">
    <property type="component" value="Unassembled WGS sequence"/>
</dbReference>
<dbReference type="CDD" id="cd09731">
    <property type="entry name" value="Cse2_I-E"/>
    <property type="match status" value="1"/>
</dbReference>
<accession>E6LKN8</accession>
<dbReference type="InterPro" id="IPR038287">
    <property type="entry name" value="Cse2_sf"/>
</dbReference>
<evidence type="ECO:0000313" key="2">
    <source>
        <dbReference type="Proteomes" id="UP000003434"/>
    </source>
</evidence>
<evidence type="ECO:0000313" key="1">
    <source>
        <dbReference type="EMBL" id="EFU77567.1"/>
    </source>
</evidence>
<dbReference type="HOGENOM" id="CLU_081588_2_0_9"/>
<dbReference type="AlphaFoldDB" id="E6LKN8"/>
<dbReference type="Gene3D" id="1.10.520.40">
    <property type="entry name" value="CRISPR-associated protein Cse2"/>
    <property type="match status" value="1"/>
</dbReference>
<reference evidence="1 2" key="1">
    <citation type="submission" date="2010-12" db="EMBL/GenBank/DDBJ databases">
        <authorList>
            <person name="Muzny D."/>
            <person name="Qin X."/>
            <person name="Deng J."/>
            <person name="Jiang H."/>
            <person name="Liu Y."/>
            <person name="Qu J."/>
            <person name="Song X.-Z."/>
            <person name="Zhang L."/>
            <person name="Thornton R."/>
            <person name="Coyle M."/>
            <person name="Francisco L."/>
            <person name="Jackson L."/>
            <person name="Javaid M."/>
            <person name="Korchina V."/>
            <person name="Kovar C."/>
            <person name="Mata R."/>
            <person name="Mathew T."/>
            <person name="Ngo R."/>
            <person name="Nguyen L."/>
            <person name="Nguyen N."/>
            <person name="Okwuonu G."/>
            <person name="Ongeri F."/>
            <person name="Pham C."/>
            <person name="Simmons D."/>
            <person name="Wilczek-Boney K."/>
            <person name="Hale W."/>
            <person name="Jakkamsetti A."/>
            <person name="Pham P."/>
            <person name="Ruth R."/>
            <person name="San Lucas F."/>
            <person name="Warren J."/>
            <person name="Zhang J."/>
            <person name="Zhao Z."/>
            <person name="Zhou C."/>
            <person name="Zhu D."/>
            <person name="Lee S."/>
            <person name="Bess C."/>
            <person name="Blankenburg K."/>
            <person name="Forbes L."/>
            <person name="Fu Q."/>
            <person name="Gubbala S."/>
            <person name="Hirani K."/>
            <person name="Jayaseelan J.C."/>
            <person name="Lara F."/>
            <person name="Munidasa M."/>
            <person name="Palculict T."/>
            <person name="Patil S."/>
            <person name="Pu L.-L."/>
            <person name="Saada N."/>
            <person name="Tang L."/>
            <person name="Weissenberger G."/>
            <person name="Zhu Y."/>
            <person name="Hemphill L."/>
            <person name="Shang Y."/>
            <person name="Youmans B."/>
            <person name="Ayvaz T."/>
            <person name="Ross M."/>
            <person name="Santibanez J."/>
            <person name="Aqrawi P."/>
            <person name="Gross S."/>
            <person name="Joshi V."/>
            <person name="Fowler G."/>
            <person name="Nazareth L."/>
            <person name="Reid J."/>
            <person name="Worley K."/>
            <person name="Petrosino J."/>
            <person name="Highlander S."/>
            <person name="Gibbs R."/>
        </authorList>
    </citation>
    <scope>NUCLEOTIDE SEQUENCE [LARGE SCALE GENOMIC DNA]</scope>
    <source>
        <strain evidence="1 2">DSM 3986</strain>
    </source>
</reference>
<sequence>MDSIRSVSGRILNELYVRQEDSTGKAVLSRLRNSIGRDYIDMADIMPFVFDKLPESFLGNSKRMTDEEICILTCLQLYAIHQQGDDSNVYERGENYGNIGTSLKVLRAGDDTTAVDRRFNAMITSTEFDELIVHLRHLIRLLKSKQKGTKVDYAGLSEDLYWIRKNKNKDNIILNWAREYYKVNYKGESNEK</sequence>
<protein>
    <submittedName>
        <fullName evidence="1">CRISPR system CASCADE complex protein CasB</fullName>
    </submittedName>
</protein>
<name>E6LKN8_9FIRM</name>
<dbReference type="NCBIfam" id="TIGR02548">
    <property type="entry name" value="casB_cse2"/>
    <property type="match status" value="1"/>
</dbReference>
<dbReference type="Pfam" id="PF09485">
    <property type="entry name" value="CRISPR_Cse2"/>
    <property type="match status" value="1"/>
</dbReference>
<comment type="caution">
    <text evidence="1">The sequence shown here is derived from an EMBL/GenBank/DDBJ whole genome shotgun (WGS) entry which is preliminary data.</text>
</comment>
<dbReference type="EMBL" id="AEPW01000010">
    <property type="protein sequence ID" value="EFU77567.1"/>
    <property type="molecule type" value="Genomic_DNA"/>
</dbReference>